<dbReference type="SUPFAM" id="SSF46955">
    <property type="entry name" value="Putative DNA-binding domain"/>
    <property type="match status" value="1"/>
</dbReference>
<evidence type="ECO:0000256" key="3">
    <source>
        <dbReference type="ARBA" id="ARBA00023163"/>
    </source>
</evidence>
<name>A0A0M8MR03_9MICO</name>
<evidence type="ECO:0000259" key="4">
    <source>
        <dbReference type="PROSITE" id="PS50937"/>
    </source>
</evidence>
<dbReference type="CDD" id="cd04770">
    <property type="entry name" value="HTH_HMRTR"/>
    <property type="match status" value="1"/>
</dbReference>
<evidence type="ECO:0000256" key="2">
    <source>
        <dbReference type="ARBA" id="ARBA00023125"/>
    </source>
</evidence>
<dbReference type="GO" id="GO:0003677">
    <property type="term" value="F:DNA binding"/>
    <property type="evidence" value="ECO:0007669"/>
    <property type="project" value="UniProtKB-KW"/>
</dbReference>
<dbReference type="OrthoDB" id="9802039at2"/>
<dbReference type="Pfam" id="PF13411">
    <property type="entry name" value="MerR_1"/>
    <property type="match status" value="1"/>
</dbReference>
<dbReference type="Proteomes" id="UP000037737">
    <property type="component" value="Unassembled WGS sequence"/>
</dbReference>
<protein>
    <submittedName>
        <fullName evidence="5">MerR family transcriptional regulator</fullName>
    </submittedName>
</protein>
<dbReference type="KEGG" id="mcw:A8L33_06190"/>
<gene>
    <name evidence="5" type="ORF">XI38_00095</name>
</gene>
<dbReference type="InterPro" id="IPR000551">
    <property type="entry name" value="MerR-type_HTH_dom"/>
</dbReference>
<dbReference type="PROSITE" id="PS50937">
    <property type="entry name" value="HTH_MERR_2"/>
    <property type="match status" value="1"/>
</dbReference>
<feature type="domain" description="HTH merR-type" evidence="4">
    <location>
        <begin position="1"/>
        <end position="69"/>
    </location>
</feature>
<keyword evidence="6" id="KW-1185">Reference proteome</keyword>
<proteinExistence type="predicted"/>
<dbReference type="PRINTS" id="PR00040">
    <property type="entry name" value="HTHMERR"/>
</dbReference>
<dbReference type="GO" id="GO:0003700">
    <property type="term" value="F:DNA-binding transcription factor activity"/>
    <property type="evidence" value="ECO:0007669"/>
    <property type="project" value="InterPro"/>
</dbReference>
<comment type="caution">
    <text evidence="5">The sequence shown here is derived from an EMBL/GenBank/DDBJ whole genome shotgun (WGS) entry which is preliminary data.</text>
</comment>
<evidence type="ECO:0000313" key="5">
    <source>
        <dbReference type="EMBL" id="KOS11891.1"/>
    </source>
</evidence>
<sequence length="131" mass="14227">MRIGDLAEMTGVSTQTIRFYEREGLLPTPHRESNGYRAYEDRTVARIGFIRAAQAAGLKLTDIAGVLELREAGQAPCSHVEALLAGKLSEVRARQEELARLETELVGMIAASRMLDPAECSAGSVCNLIPQ</sequence>
<dbReference type="PANTHER" id="PTHR30204:SF94">
    <property type="entry name" value="HEAVY METAL-DEPENDENT TRANSCRIPTIONAL REGULATOR HI_0293-RELATED"/>
    <property type="match status" value="1"/>
</dbReference>
<keyword evidence="1" id="KW-0805">Transcription regulation</keyword>
<dbReference type="EMBL" id="LAVO01000001">
    <property type="protein sequence ID" value="KOS11891.1"/>
    <property type="molecule type" value="Genomic_DNA"/>
</dbReference>
<dbReference type="Gene3D" id="1.10.1660.10">
    <property type="match status" value="1"/>
</dbReference>
<dbReference type="PROSITE" id="PS00552">
    <property type="entry name" value="HTH_MERR_1"/>
    <property type="match status" value="1"/>
</dbReference>
<dbReference type="InterPro" id="IPR047057">
    <property type="entry name" value="MerR_fam"/>
</dbReference>
<dbReference type="AlphaFoldDB" id="A0A0M8MR03"/>
<accession>A0A0M8MR03</accession>
<evidence type="ECO:0000313" key="6">
    <source>
        <dbReference type="Proteomes" id="UP000037737"/>
    </source>
</evidence>
<evidence type="ECO:0000256" key="1">
    <source>
        <dbReference type="ARBA" id="ARBA00023015"/>
    </source>
</evidence>
<dbReference type="InterPro" id="IPR009061">
    <property type="entry name" value="DNA-bd_dom_put_sf"/>
</dbReference>
<dbReference type="PANTHER" id="PTHR30204">
    <property type="entry name" value="REDOX-CYCLING DRUG-SENSING TRANSCRIPTIONAL ACTIVATOR SOXR"/>
    <property type="match status" value="1"/>
</dbReference>
<keyword evidence="2" id="KW-0238">DNA-binding</keyword>
<keyword evidence="3" id="KW-0804">Transcription</keyword>
<dbReference type="PATRIC" id="fig|84292.3.peg.23"/>
<reference evidence="5" key="1">
    <citation type="submission" date="2015-04" db="EMBL/GenBank/DDBJ databases">
        <title>Complete genome sequence of Microbacterium chocolatum SIT 101, a bacterium enantioselectively hydrolyzing mesomeric diesters.</title>
        <authorList>
            <person name="Li X."/>
            <person name="Xu Y."/>
        </authorList>
    </citation>
    <scope>NUCLEOTIDE SEQUENCE [LARGE SCALE GENOMIC DNA]</scope>
    <source>
        <strain evidence="5">SIT 101</strain>
    </source>
</reference>
<dbReference type="SMART" id="SM00422">
    <property type="entry name" value="HTH_MERR"/>
    <property type="match status" value="1"/>
</dbReference>
<organism evidence="5 6">
    <name type="scientific">Microbacterium aurantiacum</name>
    <dbReference type="NCBI Taxonomy" id="162393"/>
    <lineage>
        <taxon>Bacteria</taxon>
        <taxon>Bacillati</taxon>
        <taxon>Actinomycetota</taxon>
        <taxon>Actinomycetes</taxon>
        <taxon>Micrococcales</taxon>
        <taxon>Microbacteriaceae</taxon>
        <taxon>Microbacterium</taxon>
    </lineage>
</organism>